<sequence>METSSCLRLNMTFQQDASHEFISTNHCLLLDCILLPSHRSRGI</sequence>
<dbReference type="AlphaFoldDB" id="M5TTB6"/>
<dbReference type="PATRIC" id="fig|1263870.3.peg.6657"/>
<proteinExistence type="predicted"/>
<comment type="caution">
    <text evidence="1">The sequence shown here is derived from an EMBL/GenBank/DDBJ whole genome shotgun (WGS) entry which is preliminary data.</text>
</comment>
<dbReference type="Proteomes" id="UP000011885">
    <property type="component" value="Unassembled WGS sequence"/>
</dbReference>
<accession>M5TTB6</accession>
<name>M5TTB6_9BACT</name>
<organism evidence="1 2">
    <name type="scientific">Rhodopirellula sallentina SM41</name>
    <dbReference type="NCBI Taxonomy" id="1263870"/>
    <lineage>
        <taxon>Bacteria</taxon>
        <taxon>Pseudomonadati</taxon>
        <taxon>Planctomycetota</taxon>
        <taxon>Planctomycetia</taxon>
        <taxon>Pirellulales</taxon>
        <taxon>Pirellulaceae</taxon>
        <taxon>Rhodopirellula</taxon>
    </lineage>
</organism>
<protein>
    <submittedName>
        <fullName evidence="1">Uncharacterized protein</fullName>
    </submittedName>
</protein>
<evidence type="ECO:0000313" key="2">
    <source>
        <dbReference type="Proteomes" id="UP000011885"/>
    </source>
</evidence>
<evidence type="ECO:0000313" key="1">
    <source>
        <dbReference type="EMBL" id="EMI52289.1"/>
    </source>
</evidence>
<reference evidence="1 2" key="1">
    <citation type="journal article" date="2013" name="Mar. Genomics">
        <title>Expression of sulfatases in Rhodopirellula baltica and the diversity of sulfatases in the genus Rhodopirellula.</title>
        <authorList>
            <person name="Wegner C.E."/>
            <person name="Richter-Heitmann T."/>
            <person name="Klindworth A."/>
            <person name="Klockow C."/>
            <person name="Richter M."/>
            <person name="Achstetter T."/>
            <person name="Glockner F.O."/>
            <person name="Harder J."/>
        </authorList>
    </citation>
    <scope>NUCLEOTIDE SEQUENCE [LARGE SCALE GENOMIC DNA]</scope>
    <source>
        <strain evidence="1 2">SM41</strain>
    </source>
</reference>
<dbReference type="EMBL" id="ANOH01000441">
    <property type="protein sequence ID" value="EMI52289.1"/>
    <property type="molecule type" value="Genomic_DNA"/>
</dbReference>
<keyword evidence="2" id="KW-1185">Reference proteome</keyword>
<gene>
    <name evidence="1" type="ORF">RSSM_06282</name>
</gene>